<dbReference type="SUPFAM" id="SSF56300">
    <property type="entry name" value="Metallo-dependent phosphatases"/>
    <property type="match status" value="1"/>
</dbReference>
<dbReference type="InterPro" id="IPR029052">
    <property type="entry name" value="Metallo-depent_PP-like"/>
</dbReference>
<dbReference type="GO" id="GO:0046872">
    <property type="term" value="F:metal ion binding"/>
    <property type="evidence" value="ECO:0007669"/>
    <property type="project" value="UniProtKB-KW"/>
</dbReference>
<protein>
    <submittedName>
        <fullName evidence="9">Uncharacterized protein LOC106161730</fullName>
    </submittedName>
</protein>
<dbReference type="PANTHER" id="PTHR34990">
    <property type="entry name" value="UDP-2,3-DIACYLGLUCOSAMINE HYDROLASE-RELATED"/>
    <property type="match status" value="1"/>
</dbReference>
<keyword evidence="3" id="KW-0479">Metal-binding</keyword>
<dbReference type="OMA" id="HTHYWIT"/>
<evidence type="ECO:0000256" key="3">
    <source>
        <dbReference type="ARBA" id="ARBA00022723"/>
    </source>
</evidence>
<evidence type="ECO:0000256" key="1">
    <source>
        <dbReference type="ARBA" id="ARBA00022475"/>
    </source>
</evidence>
<evidence type="ECO:0000256" key="2">
    <source>
        <dbReference type="ARBA" id="ARBA00022519"/>
    </source>
</evidence>
<keyword evidence="8" id="KW-1185">Reference proteome</keyword>
<proteinExistence type="predicted"/>
<name>A0A1S3I7F3_LINAN</name>
<dbReference type="AlphaFoldDB" id="A0A1S3I7F3"/>
<evidence type="ECO:0000313" key="9">
    <source>
        <dbReference type="RefSeq" id="XP_013394210.1"/>
    </source>
</evidence>
<dbReference type="InParanoid" id="A0A1S3I7F3"/>
<dbReference type="GeneID" id="106161730"/>
<accession>A0A1S3I7F3</accession>
<evidence type="ECO:0000256" key="4">
    <source>
        <dbReference type="ARBA" id="ARBA00023136"/>
    </source>
</evidence>
<evidence type="ECO:0000256" key="6">
    <source>
        <dbReference type="SAM" id="MobiDB-lite"/>
    </source>
</evidence>
<dbReference type="InterPro" id="IPR004843">
    <property type="entry name" value="Calcineurin-like_PHP"/>
</dbReference>
<dbReference type="Proteomes" id="UP000085678">
    <property type="component" value="Unplaced"/>
</dbReference>
<organism evidence="8 9">
    <name type="scientific">Lingula anatina</name>
    <name type="common">Brachiopod</name>
    <name type="synonym">Lingula unguis</name>
    <dbReference type="NCBI Taxonomy" id="7574"/>
    <lineage>
        <taxon>Eukaryota</taxon>
        <taxon>Metazoa</taxon>
        <taxon>Spiralia</taxon>
        <taxon>Lophotrochozoa</taxon>
        <taxon>Brachiopoda</taxon>
        <taxon>Linguliformea</taxon>
        <taxon>Lingulata</taxon>
        <taxon>Lingulida</taxon>
        <taxon>Linguloidea</taxon>
        <taxon>Lingulidae</taxon>
        <taxon>Lingula</taxon>
    </lineage>
</organism>
<gene>
    <name evidence="9" type="primary">LOC106161730</name>
</gene>
<dbReference type="GO" id="GO:0009245">
    <property type="term" value="P:lipid A biosynthetic process"/>
    <property type="evidence" value="ECO:0007669"/>
    <property type="project" value="TreeGrafter"/>
</dbReference>
<keyword evidence="4" id="KW-0472">Membrane</keyword>
<keyword evidence="1" id="KW-1003">Cell membrane</keyword>
<sequence>MGCQESKVVDVRPSADGKNGQSRNSTGGDAKQPEKFRYSSQISGPGAKTYICNMIDQTCRLVSDSSVVTAIQDLPPGNWKEVLPEFCDADFSIYEADDIPLPSTADNEPAILDPNEQLDIQEYKKDKEVWRAKRKVEFEYMTPLGTASEPVMEVEFAIAPENQKREIHVMSDIHLSCYWSDGMADKVRYQMDQMLTNERIHTYVMLGDVFEMWLDDIHQVPPTIEEQAKKWTADPVVEYFTSSVRRMVDEKDVNVFFVRGNHDHEITAEMVQKFFGPKVRFVEGTLIYKINDGGGNQYRIRFAHGHDWDLFNSYALRDTGELIAGYPVGYYVARAVASSQRFDGMHDVEHLLLSFLQGLLRTIPKSLEDDLSRILAGATVQKKLTRNLMEGAFGTSKLDGEWKLVIAEDKFVTLRTILNYPYIRLLNKLRGDDIVFHMVKAAMGNYDKLLYACAEDVVVLAHTHRWVLEKIDSFTKNDLIYANTGAWTKCAKEYSYVTISPPGGDQDGKVVVCHGEN</sequence>
<dbReference type="RefSeq" id="XP_013394210.1">
    <property type="nucleotide sequence ID" value="XM_013538756.1"/>
</dbReference>
<feature type="domain" description="Calcineurin-like phosphoesterase" evidence="7">
    <location>
        <begin position="167"/>
        <end position="311"/>
    </location>
</feature>
<evidence type="ECO:0000259" key="7">
    <source>
        <dbReference type="Pfam" id="PF00149"/>
    </source>
</evidence>
<keyword evidence="2" id="KW-0997">Cell inner membrane</keyword>
<keyword evidence="5" id="KW-0464">Manganese</keyword>
<dbReference type="KEGG" id="lak:106161730"/>
<dbReference type="OrthoDB" id="9974421at2759"/>
<evidence type="ECO:0000256" key="5">
    <source>
        <dbReference type="ARBA" id="ARBA00023211"/>
    </source>
</evidence>
<dbReference type="GO" id="GO:0016020">
    <property type="term" value="C:membrane"/>
    <property type="evidence" value="ECO:0007669"/>
    <property type="project" value="GOC"/>
</dbReference>
<dbReference type="GO" id="GO:0008758">
    <property type="term" value="F:UDP-2,3-diacylglucosamine hydrolase activity"/>
    <property type="evidence" value="ECO:0007669"/>
    <property type="project" value="TreeGrafter"/>
</dbReference>
<reference evidence="9" key="1">
    <citation type="submission" date="2025-08" db="UniProtKB">
        <authorList>
            <consortium name="RefSeq"/>
        </authorList>
    </citation>
    <scope>IDENTIFICATION</scope>
    <source>
        <tissue evidence="9">Gonads</tissue>
    </source>
</reference>
<feature type="region of interest" description="Disordered" evidence="6">
    <location>
        <begin position="1"/>
        <end position="41"/>
    </location>
</feature>
<dbReference type="Gene3D" id="3.60.21.10">
    <property type="match status" value="1"/>
</dbReference>
<evidence type="ECO:0000313" key="8">
    <source>
        <dbReference type="Proteomes" id="UP000085678"/>
    </source>
</evidence>
<dbReference type="InterPro" id="IPR043461">
    <property type="entry name" value="LpxH-like"/>
</dbReference>
<dbReference type="Pfam" id="PF00149">
    <property type="entry name" value="Metallophos"/>
    <property type="match status" value="1"/>
</dbReference>